<evidence type="ECO:0000256" key="1">
    <source>
        <dbReference type="SAM" id="MobiDB-lite"/>
    </source>
</evidence>
<dbReference type="Gene3D" id="3.40.720.10">
    <property type="entry name" value="Alkaline Phosphatase, subunit A"/>
    <property type="match status" value="1"/>
</dbReference>
<dbReference type="STRING" id="1890683.A0A427XW07"/>
<accession>A0A427XW07</accession>
<organism evidence="2 3">
    <name type="scientific">Saitozyma podzolica</name>
    <dbReference type="NCBI Taxonomy" id="1890683"/>
    <lineage>
        <taxon>Eukaryota</taxon>
        <taxon>Fungi</taxon>
        <taxon>Dikarya</taxon>
        <taxon>Basidiomycota</taxon>
        <taxon>Agaricomycotina</taxon>
        <taxon>Tremellomycetes</taxon>
        <taxon>Tremellales</taxon>
        <taxon>Trimorphomycetaceae</taxon>
        <taxon>Saitozyma</taxon>
    </lineage>
</organism>
<gene>
    <name evidence="2" type="ORF">EHS25_005640</name>
</gene>
<dbReference type="OrthoDB" id="445007at2759"/>
<dbReference type="SUPFAM" id="SSF53649">
    <property type="entry name" value="Alkaline phosphatase-like"/>
    <property type="match status" value="1"/>
</dbReference>
<evidence type="ECO:0000313" key="2">
    <source>
        <dbReference type="EMBL" id="RSH82931.1"/>
    </source>
</evidence>
<dbReference type="Gene3D" id="1.10.3210.10">
    <property type="entry name" value="Hypothetical protein af1432"/>
    <property type="match status" value="1"/>
</dbReference>
<proteinExistence type="predicted"/>
<sequence>MTLISGTSPHVAQPVLPSVQRHVQRTIEELFGYLAVQGNSDYLGEQCHSWNTRSNALISPQCPTPMPKPSSPPCCTCGQVHLPLEQRRHARYARGDGKFVGRLSHEVVGERYLRALGFGEKSEQDEQDDSQVSGGPFNDEQVREAQKDPWLAEKLEVRKWDDEAKVAGVTVPGLDAYRGMAINCLEVSLVIHSPQPHVPPTHMPTVAICVDGFDPTYLAQGISDGILPNLAWISQSAIHGIAGNFYLEPSTGEEKLVLDDSLLRGSTILEQMSLRGVRVAAVTAKDKLRRIIQHGLSAKRGDICFSSEYANQCTLGDNGITDVEAYVGRPAPPQYSGDLSLFVLDAGIKLLRDNRADLFYLTLSDYVQHKHAPGSKEANDFWWR</sequence>
<keyword evidence="3" id="KW-1185">Reference proteome</keyword>
<comment type="caution">
    <text evidence="2">The sequence shown here is derived from an EMBL/GenBank/DDBJ whole genome shotgun (WGS) entry which is preliminary data.</text>
</comment>
<dbReference type="InterPro" id="IPR017850">
    <property type="entry name" value="Alkaline_phosphatase_core_sf"/>
</dbReference>
<feature type="region of interest" description="Disordered" evidence="1">
    <location>
        <begin position="119"/>
        <end position="145"/>
    </location>
</feature>
<dbReference type="EMBL" id="RSCD01000025">
    <property type="protein sequence ID" value="RSH82931.1"/>
    <property type="molecule type" value="Genomic_DNA"/>
</dbReference>
<reference evidence="2 3" key="1">
    <citation type="submission" date="2018-11" db="EMBL/GenBank/DDBJ databases">
        <title>Genome sequence of Saitozyma podzolica DSM 27192.</title>
        <authorList>
            <person name="Aliyu H."/>
            <person name="Gorte O."/>
            <person name="Ochsenreither K."/>
        </authorList>
    </citation>
    <scope>NUCLEOTIDE SEQUENCE [LARGE SCALE GENOMIC DNA]</scope>
    <source>
        <strain evidence="2 3">DSM 27192</strain>
    </source>
</reference>
<evidence type="ECO:0000313" key="3">
    <source>
        <dbReference type="Proteomes" id="UP000279259"/>
    </source>
</evidence>
<dbReference type="Proteomes" id="UP000279259">
    <property type="component" value="Unassembled WGS sequence"/>
</dbReference>
<name>A0A427XW07_9TREE</name>
<protein>
    <submittedName>
        <fullName evidence="2">Uncharacterized protein</fullName>
    </submittedName>
</protein>
<dbReference type="AlphaFoldDB" id="A0A427XW07"/>